<gene>
    <name evidence="1" type="ORF">ABC651_14645</name>
</gene>
<organism evidence="1 2">
    <name type="scientific">Heyndrickxia faecalis</name>
    <dbReference type="NCBI Taxonomy" id="2824910"/>
    <lineage>
        <taxon>Bacteria</taxon>
        <taxon>Bacillati</taxon>
        <taxon>Bacillota</taxon>
        <taxon>Bacilli</taxon>
        <taxon>Bacillales</taxon>
        <taxon>Bacillaceae</taxon>
        <taxon>Heyndrickxia</taxon>
    </lineage>
</organism>
<comment type="caution">
    <text evidence="1">The sequence shown here is derived from an EMBL/GenBank/DDBJ whole genome shotgun (WGS) entry which is preliminary data.</text>
</comment>
<dbReference type="EMBL" id="JBDGII010000052">
    <property type="protein sequence ID" value="MEW7080231.1"/>
    <property type="molecule type" value="Genomic_DNA"/>
</dbReference>
<evidence type="ECO:0000313" key="2">
    <source>
        <dbReference type="Proteomes" id="UP001555176"/>
    </source>
</evidence>
<proteinExistence type="predicted"/>
<dbReference type="RefSeq" id="WP_225620897.1">
    <property type="nucleotide sequence ID" value="NZ_JBBEWJ010000001.1"/>
</dbReference>
<name>A0ABV3NMC2_9BACI</name>
<accession>A0ABV3NMC2</accession>
<evidence type="ECO:0000313" key="1">
    <source>
        <dbReference type="EMBL" id="MEW7080231.1"/>
    </source>
</evidence>
<dbReference type="Proteomes" id="UP001555176">
    <property type="component" value="Unassembled WGS sequence"/>
</dbReference>
<keyword evidence="2" id="KW-1185">Reference proteome</keyword>
<reference evidence="1 2" key="1">
    <citation type="submission" date="2024-04" db="EMBL/GenBank/DDBJ databases">
        <title>Bacterial genomes from commercial probiotics.</title>
        <authorList>
            <person name="Brady R."/>
            <person name="Call G.B."/>
            <person name="Chaston J.M."/>
        </authorList>
    </citation>
    <scope>NUCLEOTIDE SEQUENCE [LARGE SCALE GENOMIC DNA]</scope>
    <source>
        <strain evidence="2">gbc_m</strain>
    </source>
</reference>
<sequence>MEIYMLYNDNVSMGYLIIEDLRRPLNESELQLLPFRTMDEEDIDDVKNTIKIDIVLDGDDYSSEERGIFEEFAMDLVDGKPHCAYLCKTHVNEKFFYERPVDPGPADCQKLLELVESGFNISDHIFDHEHLMHLSQD</sequence>
<protein>
    <submittedName>
        <fullName evidence="1">Uncharacterized protein</fullName>
    </submittedName>
</protein>